<evidence type="ECO:0000256" key="2">
    <source>
        <dbReference type="ARBA" id="ARBA00009610"/>
    </source>
</evidence>
<proteinExistence type="inferred from homology"/>
<evidence type="ECO:0000256" key="1">
    <source>
        <dbReference type="ARBA" id="ARBA00004687"/>
    </source>
</evidence>
<dbReference type="AlphaFoldDB" id="A0A6A6V3B6"/>
<accession>A0A6A6V3B6</accession>
<dbReference type="EMBL" id="MU006594">
    <property type="protein sequence ID" value="KAF2743791.1"/>
    <property type="molecule type" value="Genomic_DNA"/>
</dbReference>
<gene>
    <name evidence="6" type="ORF">M011DRAFT_450681</name>
</gene>
<protein>
    <recommendedName>
        <fullName evidence="5">Phosphatidylinositol N-acetylglucosaminyltransferase subunit H conserved domain-containing protein</fullName>
    </recommendedName>
</protein>
<dbReference type="InterPro" id="IPR044215">
    <property type="entry name" value="PIG-H"/>
</dbReference>
<feature type="domain" description="Phosphatidylinositol N-acetylglucosaminyltransferase subunit H conserved" evidence="5">
    <location>
        <begin position="122"/>
        <end position="187"/>
    </location>
</feature>
<feature type="transmembrane region" description="Helical" evidence="4">
    <location>
        <begin position="45"/>
        <end position="67"/>
    </location>
</feature>
<keyword evidence="4" id="KW-1133">Transmembrane helix</keyword>
<evidence type="ECO:0000313" key="6">
    <source>
        <dbReference type="EMBL" id="KAF2743791.1"/>
    </source>
</evidence>
<dbReference type="GO" id="GO:0006506">
    <property type="term" value="P:GPI anchor biosynthetic process"/>
    <property type="evidence" value="ECO:0007669"/>
    <property type="project" value="UniProtKB-UniPathway"/>
</dbReference>
<dbReference type="PANTHER" id="PTHR15231">
    <property type="entry name" value="PHOSPHATIDYLINOSITOL N-ACETYLGLUCOSAMINYLTRANSFERASE SUBUNIT H"/>
    <property type="match status" value="1"/>
</dbReference>
<name>A0A6A6V3B6_9PLEO</name>
<evidence type="ECO:0000256" key="4">
    <source>
        <dbReference type="SAM" id="Phobius"/>
    </source>
</evidence>
<evidence type="ECO:0000313" key="7">
    <source>
        <dbReference type="Proteomes" id="UP000799440"/>
    </source>
</evidence>
<keyword evidence="4" id="KW-0812">Transmembrane</keyword>
<dbReference type="OrthoDB" id="6256716at2759"/>
<evidence type="ECO:0000259" key="5">
    <source>
        <dbReference type="Pfam" id="PF10181"/>
    </source>
</evidence>
<dbReference type="Proteomes" id="UP000799440">
    <property type="component" value="Unassembled WGS sequence"/>
</dbReference>
<dbReference type="GO" id="GO:0000506">
    <property type="term" value="C:glycosylphosphatidylinositol-N-acetylglucosaminyltransferase (GPI-GnT) complex"/>
    <property type="evidence" value="ECO:0007669"/>
    <property type="project" value="InterPro"/>
</dbReference>
<sequence length="237" mass="26516">MEVPAALLRLRVPPKLVMSVFQPTTSTIRYAISTHPPPTSVLGRVWVYVLMFLRIALGVLALGVVGVKWDLTRPRSWVSKMVRGEDAAWLAEQLVGLQWRYLLPVAAVVVYLVLRRGYIEESLLVIRGLGLQTSTSSPWYLVSATTRFIPTTSIQDVFVHEAFIGFGVRFYLAIVVKDELDVVIGFPRLLPRLHMLEEVWNGARGVLWGHKKGVKVDTRMGNKGDKGQGNVEAFPPL</sequence>
<keyword evidence="4" id="KW-0472">Membrane</keyword>
<dbReference type="PANTHER" id="PTHR15231:SF1">
    <property type="entry name" value="PHOSPHATIDYLINOSITOL N-ACETYLGLUCOSAMINYLTRANSFERASE SUBUNIT H"/>
    <property type="match status" value="1"/>
</dbReference>
<dbReference type="Pfam" id="PF10181">
    <property type="entry name" value="PIG-H"/>
    <property type="match status" value="1"/>
</dbReference>
<feature type="region of interest" description="Disordered" evidence="3">
    <location>
        <begin position="218"/>
        <end position="237"/>
    </location>
</feature>
<reference evidence="6" key="1">
    <citation type="journal article" date="2020" name="Stud. Mycol.">
        <title>101 Dothideomycetes genomes: a test case for predicting lifestyles and emergence of pathogens.</title>
        <authorList>
            <person name="Haridas S."/>
            <person name="Albert R."/>
            <person name="Binder M."/>
            <person name="Bloem J."/>
            <person name="Labutti K."/>
            <person name="Salamov A."/>
            <person name="Andreopoulos B."/>
            <person name="Baker S."/>
            <person name="Barry K."/>
            <person name="Bills G."/>
            <person name="Bluhm B."/>
            <person name="Cannon C."/>
            <person name="Castanera R."/>
            <person name="Culley D."/>
            <person name="Daum C."/>
            <person name="Ezra D."/>
            <person name="Gonzalez J."/>
            <person name="Henrissat B."/>
            <person name="Kuo A."/>
            <person name="Liang C."/>
            <person name="Lipzen A."/>
            <person name="Lutzoni F."/>
            <person name="Magnuson J."/>
            <person name="Mondo S."/>
            <person name="Nolan M."/>
            <person name="Ohm R."/>
            <person name="Pangilinan J."/>
            <person name="Park H.-J."/>
            <person name="Ramirez L."/>
            <person name="Alfaro M."/>
            <person name="Sun H."/>
            <person name="Tritt A."/>
            <person name="Yoshinaga Y."/>
            <person name="Zwiers L.-H."/>
            <person name="Turgeon B."/>
            <person name="Goodwin S."/>
            <person name="Spatafora J."/>
            <person name="Crous P."/>
            <person name="Grigoriev I."/>
        </authorList>
    </citation>
    <scope>NUCLEOTIDE SEQUENCE</scope>
    <source>
        <strain evidence="6">CBS 119925</strain>
    </source>
</reference>
<comment type="similarity">
    <text evidence="2">Belongs to the PIGH family.</text>
</comment>
<dbReference type="InterPro" id="IPR019328">
    <property type="entry name" value="PIGH-H_dom"/>
</dbReference>
<dbReference type="UniPathway" id="UPA00196"/>
<comment type="pathway">
    <text evidence="1">Glycolipid biosynthesis; glycosylphosphatidylinositol-anchor biosynthesis.</text>
</comment>
<organism evidence="6 7">
    <name type="scientific">Sporormia fimetaria CBS 119925</name>
    <dbReference type="NCBI Taxonomy" id="1340428"/>
    <lineage>
        <taxon>Eukaryota</taxon>
        <taxon>Fungi</taxon>
        <taxon>Dikarya</taxon>
        <taxon>Ascomycota</taxon>
        <taxon>Pezizomycotina</taxon>
        <taxon>Dothideomycetes</taxon>
        <taxon>Pleosporomycetidae</taxon>
        <taxon>Pleosporales</taxon>
        <taxon>Sporormiaceae</taxon>
        <taxon>Sporormia</taxon>
    </lineage>
</organism>
<evidence type="ECO:0000256" key="3">
    <source>
        <dbReference type="SAM" id="MobiDB-lite"/>
    </source>
</evidence>
<keyword evidence="7" id="KW-1185">Reference proteome</keyword>